<dbReference type="SUPFAM" id="SSF47413">
    <property type="entry name" value="lambda repressor-like DNA-binding domains"/>
    <property type="match status" value="1"/>
</dbReference>
<accession>A0ABT5UID9</accession>
<keyword evidence="4" id="KW-1185">Reference proteome</keyword>
<proteinExistence type="predicted"/>
<dbReference type="EMBL" id="JAPMOU010000043">
    <property type="protein sequence ID" value="MDE1464819.1"/>
    <property type="molecule type" value="Genomic_DNA"/>
</dbReference>
<dbReference type="Proteomes" id="UP001528823">
    <property type="component" value="Unassembled WGS sequence"/>
</dbReference>
<dbReference type="InterPro" id="IPR001387">
    <property type="entry name" value="Cro/C1-type_HTH"/>
</dbReference>
<comment type="caution">
    <text evidence="3">The sequence shown here is derived from an EMBL/GenBank/DDBJ whole genome shotgun (WGS) entry which is preliminary data.</text>
</comment>
<keyword evidence="1" id="KW-0238">DNA-binding</keyword>
<organism evidence="3 4">
    <name type="scientific">Spartinivicinus poritis</name>
    <dbReference type="NCBI Taxonomy" id="2994640"/>
    <lineage>
        <taxon>Bacteria</taxon>
        <taxon>Pseudomonadati</taxon>
        <taxon>Pseudomonadota</taxon>
        <taxon>Gammaproteobacteria</taxon>
        <taxon>Oceanospirillales</taxon>
        <taxon>Zooshikellaceae</taxon>
        <taxon>Spartinivicinus</taxon>
    </lineage>
</organism>
<dbReference type="InterPro" id="IPR010982">
    <property type="entry name" value="Lambda_DNA-bd_dom_sf"/>
</dbReference>
<dbReference type="Pfam" id="PF01381">
    <property type="entry name" value="HTH_3"/>
    <property type="match status" value="1"/>
</dbReference>
<evidence type="ECO:0000313" key="4">
    <source>
        <dbReference type="Proteomes" id="UP001528823"/>
    </source>
</evidence>
<dbReference type="CDD" id="cd00093">
    <property type="entry name" value="HTH_XRE"/>
    <property type="match status" value="1"/>
</dbReference>
<protein>
    <submittedName>
        <fullName evidence="3">Helix-turn-helix transcriptional regulator</fullName>
    </submittedName>
</protein>
<dbReference type="RefSeq" id="WP_274691128.1">
    <property type="nucleotide sequence ID" value="NZ_JAPMOU010000043.1"/>
</dbReference>
<evidence type="ECO:0000313" key="3">
    <source>
        <dbReference type="EMBL" id="MDE1464819.1"/>
    </source>
</evidence>
<sequence length="128" mass="14456">MINLFEKIKEARVRAELTQEELAEMCGVSRATVCQWESQDSTKRLKPRKANLHKISQATGVSLHWLKSKSEQVHIESGLEKEVLNLRQEQKAKAKKAVQDLYAMVVNDELNSDEISAIVVLAKVLGNK</sequence>
<feature type="domain" description="HTH cro/C1-type" evidence="2">
    <location>
        <begin position="8"/>
        <end position="66"/>
    </location>
</feature>
<name>A0ABT5UID9_9GAMM</name>
<evidence type="ECO:0000256" key="1">
    <source>
        <dbReference type="ARBA" id="ARBA00023125"/>
    </source>
</evidence>
<gene>
    <name evidence="3" type="ORF">ORQ98_22925</name>
</gene>
<dbReference type="PANTHER" id="PTHR46558:SF11">
    <property type="entry name" value="HTH-TYPE TRANSCRIPTIONAL REGULATOR XRE"/>
    <property type="match status" value="1"/>
</dbReference>
<reference evidence="3 4" key="1">
    <citation type="submission" date="2022-11" db="EMBL/GenBank/DDBJ databases">
        <title>Spartinivicinus poritis sp. nov., isolated from scleractinian coral Porites lutea.</title>
        <authorList>
            <person name="Zhang G."/>
            <person name="Cai L."/>
            <person name="Wei Q."/>
        </authorList>
    </citation>
    <scope>NUCLEOTIDE SEQUENCE [LARGE SCALE GENOMIC DNA]</scope>
    <source>
        <strain evidence="3 4">A2-2</strain>
    </source>
</reference>
<dbReference type="SMART" id="SM00530">
    <property type="entry name" value="HTH_XRE"/>
    <property type="match status" value="1"/>
</dbReference>
<dbReference type="PROSITE" id="PS50943">
    <property type="entry name" value="HTH_CROC1"/>
    <property type="match status" value="1"/>
</dbReference>
<dbReference type="PANTHER" id="PTHR46558">
    <property type="entry name" value="TRACRIPTIONAL REGULATORY PROTEIN-RELATED-RELATED"/>
    <property type="match status" value="1"/>
</dbReference>
<dbReference type="Gene3D" id="1.10.260.40">
    <property type="entry name" value="lambda repressor-like DNA-binding domains"/>
    <property type="match status" value="1"/>
</dbReference>
<evidence type="ECO:0000259" key="2">
    <source>
        <dbReference type="PROSITE" id="PS50943"/>
    </source>
</evidence>